<dbReference type="InterPro" id="IPR000792">
    <property type="entry name" value="Tscrpt_reg_LuxR_C"/>
</dbReference>
<dbReference type="SUPFAM" id="SSF46894">
    <property type="entry name" value="C-terminal effector domain of the bipartite response regulators"/>
    <property type="match status" value="1"/>
</dbReference>
<evidence type="ECO:0000313" key="5">
    <source>
        <dbReference type="EMBL" id="SNT29976.1"/>
    </source>
</evidence>
<dbReference type="AlphaFoldDB" id="A0A239LH88"/>
<dbReference type="Pfam" id="PF00196">
    <property type="entry name" value="GerE"/>
    <property type="match status" value="1"/>
</dbReference>
<reference evidence="5 6" key="1">
    <citation type="submission" date="2017-06" db="EMBL/GenBank/DDBJ databases">
        <authorList>
            <person name="Kim H.J."/>
            <person name="Triplett B.A."/>
        </authorList>
    </citation>
    <scope>NUCLEOTIDE SEQUENCE [LARGE SCALE GENOMIC DNA]</scope>
    <source>
        <strain evidence="5 6">DSM 18704</strain>
    </source>
</reference>
<accession>A0A239LH88</accession>
<sequence length="383" mass="41576">MVQTSAVSAPQLPELIETIYAAVHAPELWPHALDRVAAAIGGRQTVLFTDASVSGMPGVLRSAGTDPVLIDKLLAHYGGVNILSEPCDAMFPTGSVRYSHLAVPDAEFERSEFYHDFFRPHDMYYSCGIKIALSGAAAGQAPSYLSFQRPRSASAFDVEEGLVLSALAPHLRRAFALHRRMAELQTGIAGLEAALTAFDHVVFGLDARKRVVVTNPEAQAILRAGVTLRLKNDRLAAVDPRQNEELQRLIAQAVGEGTRVYAPRQGAMRLERKPGEPLYLAASSFPGAPGRGRQALAATIVLHDPAKRPLSRAAVLRSLYGLTATENRVADLLLQGLDAREISLQIRLTLETARFHVKRVLAKTGTRRQSELIRLMLSLPGMG</sequence>
<keyword evidence="2 5" id="KW-0238">DNA-binding</keyword>
<dbReference type="InterPro" id="IPR016032">
    <property type="entry name" value="Sig_transdc_resp-reg_C-effctor"/>
</dbReference>
<organism evidence="5 6">
    <name type="scientific">Granulicella rosea</name>
    <dbReference type="NCBI Taxonomy" id="474952"/>
    <lineage>
        <taxon>Bacteria</taxon>
        <taxon>Pseudomonadati</taxon>
        <taxon>Acidobacteriota</taxon>
        <taxon>Terriglobia</taxon>
        <taxon>Terriglobales</taxon>
        <taxon>Acidobacteriaceae</taxon>
        <taxon>Granulicella</taxon>
    </lineage>
</organism>
<dbReference type="PANTHER" id="PTHR44688">
    <property type="entry name" value="DNA-BINDING TRANSCRIPTIONAL ACTIVATOR DEVR_DOSR"/>
    <property type="match status" value="1"/>
</dbReference>
<dbReference type="InterPro" id="IPR036388">
    <property type="entry name" value="WH-like_DNA-bd_sf"/>
</dbReference>
<dbReference type="SMART" id="SM00421">
    <property type="entry name" value="HTH_LUXR"/>
    <property type="match status" value="1"/>
</dbReference>
<keyword evidence="3" id="KW-0804">Transcription</keyword>
<dbReference type="OrthoDB" id="115549at2"/>
<dbReference type="SUPFAM" id="SSF55785">
    <property type="entry name" value="PYP-like sensor domain (PAS domain)"/>
    <property type="match status" value="1"/>
</dbReference>
<dbReference type="Gene3D" id="1.10.10.10">
    <property type="entry name" value="Winged helix-like DNA-binding domain superfamily/Winged helix DNA-binding domain"/>
    <property type="match status" value="1"/>
</dbReference>
<feature type="domain" description="HTH luxR-type" evidence="4">
    <location>
        <begin position="319"/>
        <end position="376"/>
    </location>
</feature>
<dbReference type="GO" id="GO:0003677">
    <property type="term" value="F:DNA binding"/>
    <property type="evidence" value="ECO:0007669"/>
    <property type="project" value="UniProtKB-KW"/>
</dbReference>
<evidence type="ECO:0000256" key="1">
    <source>
        <dbReference type="ARBA" id="ARBA00023015"/>
    </source>
</evidence>
<name>A0A239LH88_9BACT</name>
<dbReference type="InterPro" id="IPR035965">
    <property type="entry name" value="PAS-like_dom_sf"/>
</dbReference>
<dbReference type="RefSeq" id="WP_142988405.1">
    <property type="nucleotide sequence ID" value="NZ_FZOU01000007.1"/>
</dbReference>
<dbReference type="EMBL" id="FZOU01000007">
    <property type="protein sequence ID" value="SNT29976.1"/>
    <property type="molecule type" value="Genomic_DNA"/>
</dbReference>
<evidence type="ECO:0000256" key="2">
    <source>
        <dbReference type="ARBA" id="ARBA00023125"/>
    </source>
</evidence>
<protein>
    <submittedName>
        <fullName evidence="5">DNA-binding transcriptional regulator, CsgD family</fullName>
    </submittedName>
</protein>
<evidence type="ECO:0000256" key="3">
    <source>
        <dbReference type="ARBA" id="ARBA00023163"/>
    </source>
</evidence>
<proteinExistence type="predicted"/>
<evidence type="ECO:0000259" key="4">
    <source>
        <dbReference type="SMART" id="SM00421"/>
    </source>
</evidence>
<keyword evidence="1" id="KW-0805">Transcription regulation</keyword>
<gene>
    <name evidence="5" type="ORF">SAMN05421770_10739</name>
</gene>
<dbReference type="PANTHER" id="PTHR44688:SF16">
    <property type="entry name" value="DNA-BINDING TRANSCRIPTIONAL ACTIVATOR DEVR_DOSR"/>
    <property type="match status" value="1"/>
</dbReference>
<dbReference type="GO" id="GO:0006355">
    <property type="term" value="P:regulation of DNA-templated transcription"/>
    <property type="evidence" value="ECO:0007669"/>
    <property type="project" value="InterPro"/>
</dbReference>
<keyword evidence="6" id="KW-1185">Reference proteome</keyword>
<evidence type="ECO:0000313" key="6">
    <source>
        <dbReference type="Proteomes" id="UP000198356"/>
    </source>
</evidence>
<dbReference type="Proteomes" id="UP000198356">
    <property type="component" value="Unassembled WGS sequence"/>
</dbReference>